<feature type="chain" id="PRO_5043742290" description="B-cell receptor CD22" evidence="6">
    <location>
        <begin position="23"/>
        <end position="781"/>
    </location>
</feature>
<dbReference type="Proteomes" id="UP000693946">
    <property type="component" value="Linkage Group LG14"/>
</dbReference>
<keyword evidence="6" id="KW-0732">Signal</keyword>
<evidence type="ECO:0000256" key="4">
    <source>
        <dbReference type="ARBA" id="ARBA00046458"/>
    </source>
</evidence>
<feature type="domain" description="Ig-like" evidence="7">
    <location>
        <begin position="490"/>
        <end position="567"/>
    </location>
</feature>
<evidence type="ECO:0000256" key="5">
    <source>
        <dbReference type="SAM" id="Phobius"/>
    </source>
</evidence>
<sequence length="781" mass="87485">MSLTTAARGLVLFLLTVPVIQGQKGYDVKYTSTEICGLRGSTVDISCTYTYPRRVDDHDTTVQESFWFIRESNGIYADLKSDPDYSDRVEYLCDNNRCTLTIKDLRESDAALYKFRFITNQPRGSFTGSPGVTLSVTDLQVQVDTLHEHQFYNNAKLTCQSSCLPDHSSFIWYEGQSKATEGATYSARFSSSDSISCAVKGHESSHSPSVLIWRRKGYDVKYTSTEICGFRGSTVDISCTYTYPHRVHNQDTKIQESFWFIKESDADLKSDPDYSGRVEYLCDNNRCTLTIKDLRESDAALYKFRFITNQPGGRFTGLPGVTLSVTDPQLQINVRSLAHYSPWKELTCHSSCQLPDYLSYVWYNNGQEVGGKTKYLLLRVFSPTDSYHCEHGSIRSPPVYAPKLPSVSVSSSGQIVEGSSVTLTCSSDANPEATCIWYKNQTLIKGAERIYRLSPISSEDRGLYECSCQNLYGTTTTSKYLHVQYAPKLPSVSVSPSGQIVEGRSVTLTCSADANPEATCIWYKNQTLIKGAERIYRLSPISSEDRGRYECSCQNLYGTRITSKYVDVLYAPKSPSVSVSPSGLIMEGSSVTLTCSSDANPAADYTWYKDNEDSVKATGHNFTITDIRPEHGGHYYCQVKNTRGSQSAMFRLNVTVSTEVLKTAITGTSAAVLFVMVLLTIIFLMRKKRTSEQPSEPGDRANHSEQLEEVIEPHYVSVHFVKKQTDGIYSNIQPGPHRNMMKQKENEEDVVEYSAVKFRSRGQETVEDPTALYSVLKKPTR</sequence>
<evidence type="ECO:0000313" key="9">
    <source>
        <dbReference type="Proteomes" id="UP000693946"/>
    </source>
</evidence>
<feature type="domain" description="Ig-like" evidence="7">
    <location>
        <begin position="402"/>
        <end position="482"/>
    </location>
</feature>
<keyword evidence="5" id="KW-0812">Transmembrane</keyword>
<dbReference type="InterPro" id="IPR003598">
    <property type="entry name" value="Ig_sub2"/>
</dbReference>
<comment type="caution">
    <text evidence="8">The sequence shown here is derived from an EMBL/GenBank/DDBJ whole genome shotgun (WGS) entry which is preliminary data.</text>
</comment>
<feature type="domain" description="Ig-like" evidence="7">
    <location>
        <begin position="319"/>
        <end position="389"/>
    </location>
</feature>
<dbReference type="PANTHER" id="PTHR46013:SF4">
    <property type="entry name" value="B-CELL RECEPTOR CD22-RELATED"/>
    <property type="match status" value="1"/>
</dbReference>
<evidence type="ECO:0000256" key="6">
    <source>
        <dbReference type="SAM" id="SignalP"/>
    </source>
</evidence>
<comment type="subunit">
    <text evidence="4">Predominantly monomer of isoform CD22-beta. Also found as heterodimer of isoform CD22-beta and a shorter isoform. Interacts with PTPN6/SHP-1, LYN, SYK, PIK3R1/PIK3R2 and PLCG1 upon phosphorylation. Interacts with GRB2, INPP5D and SHC1 upon phosphorylation. May form a complex with INPP5D/SHIP, GRB2 and SHC1.</text>
</comment>
<evidence type="ECO:0000259" key="7">
    <source>
        <dbReference type="PROSITE" id="PS50835"/>
    </source>
</evidence>
<dbReference type="InterPro" id="IPR003599">
    <property type="entry name" value="Ig_sub"/>
</dbReference>
<evidence type="ECO:0000313" key="8">
    <source>
        <dbReference type="EMBL" id="KAG7514857.1"/>
    </source>
</evidence>
<accession>A0AAV6SDZ9</accession>
<evidence type="ECO:0000256" key="2">
    <source>
        <dbReference type="ARBA" id="ARBA00041781"/>
    </source>
</evidence>
<keyword evidence="9" id="KW-1185">Reference proteome</keyword>
<protein>
    <recommendedName>
        <fullName evidence="1">B-cell receptor CD22</fullName>
    </recommendedName>
    <alternativeName>
        <fullName evidence="2">Sialic acid-binding Ig-like lectin 2</fullName>
    </alternativeName>
</protein>
<feature type="domain" description="Ig-like" evidence="7">
    <location>
        <begin position="165"/>
        <end position="302"/>
    </location>
</feature>
<dbReference type="Pfam" id="PF13895">
    <property type="entry name" value="Ig_2"/>
    <property type="match status" value="2"/>
</dbReference>
<keyword evidence="5" id="KW-1133">Transmembrane helix</keyword>
<gene>
    <name evidence="8" type="ORF">JOB18_044260</name>
</gene>
<evidence type="ECO:0000256" key="1">
    <source>
        <dbReference type="ARBA" id="ARBA00040106"/>
    </source>
</evidence>
<reference evidence="8 9" key="1">
    <citation type="journal article" date="2021" name="Sci. Rep.">
        <title>Chromosome anchoring in Senegalese sole (Solea senegalensis) reveals sex-associated markers and genome rearrangements in flatfish.</title>
        <authorList>
            <person name="Guerrero-Cozar I."/>
            <person name="Gomez-Garrido J."/>
            <person name="Berbel C."/>
            <person name="Martinez-Blanch J.F."/>
            <person name="Alioto T."/>
            <person name="Claros M.G."/>
            <person name="Gagnaire P.A."/>
            <person name="Manchado M."/>
        </authorList>
    </citation>
    <scope>NUCLEOTIDE SEQUENCE [LARGE SCALE GENOMIC DNA]</scope>
    <source>
        <strain evidence="8">Sse05_10M</strain>
    </source>
</reference>
<feature type="signal peptide" evidence="6">
    <location>
        <begin position="1"/>
        <end position="22"/>
    </location>
</feature>
<dbReference type="Pfam" id="PF13927">
    <property type="entry name" value="Ig_3"/>
    <property type="match status" value="1"/>
</dbReference>
<dbReference type="AlphaFoldDB" id="A0AAV6SDZ9"/>
<feature type="transmembrane region" description="Helical" evidence="5">
    <location>
        <begin position="664"/>
        <end position="685"/>
    </location>
</feature>
<keyword evidence="5" id="KW-0472">Membrane</keyword>
<dbReference type="PANTHER" id="PTHR46013">
    <property type="entry name" value="VASCULAR CELL ADHESION MOLECULE 1"/>
    <property type="match status" value="1"/>
</dbReference>
<dbReference type="InterPro" id="IPR056386">
    <property type="entry name" value="Ig_CD22"/>
</dbReference>
<organism evidence="8 9">
    <name type="scientific">Solea senegalensis</name>
    <name type="common">Senegalese sole</name>
    <dbReference type="NCBI Taxonomy" id="28829"/>
    <lineage>
        <taxon>Eukaryota</taxon>
        <taxon>Metazoa</taxon>
        <taxon>Chordata</taxon>
        <taxon>Craniata</taxon>
        <taxon>Vertebrata</taxon>
        <taxon>Euteleostomi</taxon>
        <taxon>Actinopterygii</taxon>
        <taxon>Neopterygii</taxon>
        <taxon>Teleostei</taxon>
        <taxon>Neoteleostei</taxon>
        <taxon>Acanthomorphata</taxon>
        <taxon>Carangaria</taxon>
        <taxon>Pleuronectiformes</taxon>
        <taxon>Pleuronectoidei</taxon>
        <taxon>Soleidae</taxon>
        <taxon>Solea</taxon>
    </lineage>
</organism>
<evidence type="ECO:0000256" key="3">
    <source>
        <dbReference type="ARBA" id="ARBA00045430"/>
    </source>
</evidence>
<dbReference type="InterPro" id="IPR007110">
    <property type="entry name" value="Ig-like_dom"/>
</dbReference>
<comment type="function">
    <text evidence="3">Most highly expressed siglec (sialic acid-binding immunoglobulin-like lectin) on B-cells that plays a role in various aspects of B-cell biology including differentiation, antigen presentation, and trafficking to bone marrow. Binds to alpha 2,6-linked sialic acid residues of surface molecules such as CD22 itself, CD45 and IgM in a cis configuration. Can also bind to ligands on other cells as an adhesion molecule in a trans configuration. Acts as an inhibitory coreceptor on the surface of B-cells and inhibits B-cell receptor induced signaling, characterized by inhibition of the calcium mobilization and cellular activation. Mechanistically, the immunoreceptor tyrosine-based inhibitory motif domain is phosphorylated by the Src kinase LYN, which in turn leads to the recruitment of the protein tyrosine phosphatase 1/PTPN6, leading to the negative regulation of BCR signaling. If this negative signaling from is of sufficient strength, apoptosis of the B-cell can be induced.</text>
</comment>
<dbReference type="Pfam" id="PF24518">
    <property type="entry name" value="Ig_CD22"/>
    <property type="match status" value="2"/>
</dbReference>
<dbReference type="EMBL" id="JAGKHQ010000006">
    <property type="protein sequence ID" value="KAG7514857.1"/>
    <property type="molecule type" value="Genomic_DNA"/>
</dbReference>
<keyword evidence="8" id="KW-0675">Receptor</keyword>
<dbReference type="SMART" id="SM00408">
    <property type="entry name" value="IGc2"/>
    <property type="match status" value="3"/>
</dbReference>
<feature type="domain" description="Ig-like" evidence="7">
    <location>
        <begin position="575"/>
        <end position="655"/>
    </location>
</feature>
<dbReference type="SMART" id="SM00409">
    <property type="entry name" value="IG"/>
    <property type="match status" value="5"/>
</dbReference>
<name>A0AAV6SDZ9_SOLSE</name>
<dbReference type="PROSITE" id="PS50835">
    <property type="entry name" value="IG_LIKE"/>
    <property type="match status" value="5"/>
</dbReference>
<proteinExistence type="predicted"/>